<keyword evidence="2 6" id="KW-0812">Transmembrane</keyword>
<feature type="transmembrane region" description="Helical" evidence="6">
    <location>
        <begin position="95"/>
        <end position="116"/>
    </location>
</feature>
<keyword evidence="4 6" id="KW-0472">Membrane</keyword>
<dbReference type="PANTHER" id="PTHR11785">
    <property type="entry name" value="AMINO ACID TRANSPORTER"/>
    <property type="match status" value="1"/>
</dbReference>
<evidence type="ECO:0000256" key="1">
    <source>
        <dbReference type="ARBA" id="ARBA00004141"/>
    </source>
</evidence>
<feature type="transmembrane region" description="Helical" evidence="6">
    <location>
        <begin position="384"/>
        <end position="417"/>
    </location>
</feature>
<feature type="transmembrane region" description="Helical" evidence="6">
    <location>
        <begin position="128"/>
        <end position="151"/>
    </location>
</feature>
<dbReference type="InterPro" id="IPR002293">
    <property type="entry name" value="AA/rel_permease1"/>
</dbReference>
<feature type="transmembrane region" description="Helical" evidence="6">
    <location>
        <begin position="163"/>
        <end position="184"/>
    </location>
</feature>
<accession>A0ABR3B1I4</accession>
<dbReference type="Gene3D" id="1.20.1740.10">
    <property type="entry name" value="Amino acid/polyamine transporter I"/>
    <property type="match status" value="1"/>
</dbReference>
<keyword evidence="8" id="KW-1185">Reference proteome</keyword>
<proteinExistence type="predicted"/>
<feature type="transmembrane region" description="Helical" evidence="6">
    <location>
        <begin position="465"/>
        <end position="484"/>
    </location>
</feature>
<evidence type="ECO:0000313" key="7">
    <source>
        <dbReference type="EMBL" id="KAL0086498.1"/>
    </source>
</evidence>
<dbReference type="EMBL" id="JBCLYO010000008">
    <property type="protein sequence ID" value="KAL0086498.1"/>
    <property type="molecule type" value="Genomic_DNA"/>
</dbReference>
<evidence type="ECO:0000256" key="2">
    <source>
        <dbReference type="ARBA" id="ARBA00022692"/>
    </source>
</evidence>
<gene>
    <name evidence="7" type="ORF">J3Q64DRAFT_1740313</name>
</gene>
<reference evidence="7 8" key="1">
    <citation type="submission" date="2024-04" db="EMBL/GenBank/DDBJ databases">
        <title>Symmetric and asymmetric DNA N6-adenine methylation regulates different biological responses in Mucorales.</title>
        <authorList>
            <consortium name="Lawrence Berkeley National Laboratory"/>
            <person name="Lax C."/>
            <person name="Mondo S.J."/>
            <person name="Osorio-Concepcion M."/>
            <person name="Muszewska A."/>
            <person name="Corrochano-Luque M."/>
            <person name="Gutierrez G."/>
            <person name="Riley R."/>
            <person name="Lipzen A."/>
            <person name="Guo J."/>
            <person name="Hundley H."/>
            <person name="Amirebrahimi M."/>
            <person name="Ng V."/>
            <person name="Lorenzo-Gutierrez D."/>
            <person name="Binder U."/>
            <person name="Yang J."/>
            <person name="Song Y."/>
            <person name="Canovas D."/>
            <person name="Navarro E."/>
            <person name="Freitag M."/>
            <person name="Gabaldon T."/>
            <person name="Grigoriev I.V."/>
            <person name="Corrochano L.M."/>
            <person name="Nicolas F.E."/>
            <person name="Garre V."/>
        </authorList>
    </citation>
    <scope>NUCLEOTIDE SEQUENCE [LARGE SCALE GENOMIC DNA]</scope>
    <source>
        <strain evidence="7 8">L51</strain>
    </source>
</reference>
<organism evidence="7 8">
    <name type="scientific">Phycomyces blakesleeanus</name>
    <dbReference type="NCBI Taxonomy" id="4837"/>
    <lineage>
        <taxon>Eukaryota</taxon>
        <taxon>Fungi</taxon>
        <taxon>Fungi incertae sedis</taxon>
        <taxon>Mucoromycota</taxon>
        <taxon>Mucoromycotina</taxon>
        <taxon>Mucoromycetes</taxon>
        <taxon>Mucorales</taxon>
        <taxon>Phycomycetaceae</taxon>
        <taxon>Phycomyces</taxon>
    </lineage>
</organism>
<name>A0ABR3B1I4_PHYBL</name>
<feature type="transmembrane region" description="Helical" evidence="6">
    <location>
        <begin position="342"/>
        <end position="364"/>
    </location>
</feature>
<feature type="transmembrane region" description="Helical" evidence="6">
    <location>
        <begin position="496"/>
        <end position="518"/>
    </location>
</feature>
<keyword evidence="3 6" id="KW-1133">Transmembrane helix</keyword>
<comment type="caution">
    <text evidence="7">The sequence shown here is derived from an EMBL/GenBank/DDBJ whole genome shotgun (WGS) entry which is preliminary data.</text>
</comment>
<dbReference type="InterPro" id="IPR050598">
    <property type="entry name" value="AminoAcid_Transporter"/>
</dbReference>
<protein>
    <submittedName>
        <fullName evidence="7">L-methionine transporter</fullName>
    </submittedName>
</protein>
<sequence>MPFHSTRQSSNQRQQDRELETAFELDDSDDRSLFSHDSDGHGDDASLLLSDHDGQTLLPAHHANASTASVFSFETIPMIPLTHSQMRAPELQKKVSMLNGLGLVVGAMIGSGLFSSPGPILEAMHGPGTALIVWLVSGLLALSGALCYAELGTMLPMNGGEAVYLGRAFGSLVSFMFEFVSIIVQKPGSLAIVCIVFGEYVSRIIFHAYFFQIPHDSDAAVELADAVIPIYLPKLLAISALLIVSLINGLSIRAGILVQDVLTVVKVLTALVISITGVVVLSRGTYWSSNAFQGDPFKDIDTTTFGQYALALYSGLWAYDGWNNLNYVSGEMKNPHKDLPRVIIFGIPLVIVCYLLANVAYLAALRPEVVMHTNTVAMDFGKKVFGPVGGILFAVCVALSCFGTANASVFTGARIIYVSSKQGHLPTFFGKLSTWTQTPLMAIVLQAVLTSIMILLGSFRGLVNFYSLCAWIFYFLAVLSLLVFRYKEPELKRPYRVWLTTPVLFCIVAMFLCTMPFIEAPFESLAAIGFVVLAIPIWLLQVKYKQKLAGLWAAFLDRVRGRHRGYSGMEMSAADGL</sequence>
<evidence type="ECO:0000256" key="5">
    <source>
        <dbReference type="SAM" id="MobiDB-lite"/>
    </source>
</evidence>
<dbReference type="Proteomes" id="UP001448207">
    <property type="component" value="Unassembled WGS sequence"/>
</dbReference>
<feature type="transmembrane region" description="Helical" evidence="6">
    <location>
        <begin position="438"/>
        <end position="459"/>
    </location>
</feature>
<feature type="compositionally biased region" description="Polar residues" evidence="5">
    <location>
        <begin position="1"/>
        <end position="13"/>
    </location>
</feature>
<feature type="transmembrane region" description="Helical" evidence="6">
    <location>
        <begin position="223"/>
        <end position="249"/>
    </location>
</feature>
<feature type="region of interest" description="Disordered" evidence="5">
    <location>
        <begin position="1"/>
        <end position="38"/>
    </location>
</feature>
<feature type="transmembrane region" description="Helical" evidence="6">
    <location>
        <begin position="524"/>
        <end position="542"/>
    </location>
</feature>
<evidence type="ECO:0000256" key="4">
    <source>
        <dbReference type="ARBA" id="ARBA00023136"/>
    </source>
</evidence>
<dbReference type="PANTHER" id="PTHR11785:SF512">
    <property type="entry name" value="SOBREMESA, ISOFORM B"/>
    <property type="match status" value="1"/>
</dbReference>
<feature type="transmembrane region" description="Helical" evidence="6">
    <location>
        <begin position="190"/>
        <end position="211"/>
    </location>
</feature>
<feature type="transmembrane region" description="Helical" evidence="6">
    <location>
        <begin position="261"/>
        <end position="281"/>
    </location>
</feature>
<evidence type="ECO:0000256" key="6">
    <source>
        <dbReference type="SAM" id="Phobius"/>
    </source>
</evidence>
<comment type="subcellular location">
    <subcellularLocation>
        <location evidence="1">Membrane</location>
        <topology evidence="1">Multi-pass membrane protein</topology>
    </subcellularLocation>
</comment>
<evidence type="ECO:0000256" key="3">
    <source>
        <dbReference type="ARBA" id="ARBA00022989"/>
    </source>
</evidence>
<dbReference type="Pfam" id="PF13520">
    <property type="entry name" value="AA_permease_2"/>
    <property type="match status" value="1"/>
</dbReference>
<evidence type="ECO:0000313" key="8">
    <source>
        <dbReference type="Proteomes" id="UP001448207"/>
    </source>
</evidence>